<accession>A0ABD1DR25</accession>
<gene>
    <name evidence="1" type="ORF">pipiens_019834</name>
</gene>
<proteinExistence type="predicted"/>
<evidence type="ECO:0000313" key="2">
    <source>
        <dbReference type="Proteomes" id="UP001562425"/>
    </source>
</evidence>
<protein>
    <submittedName>
        <fullName evidence="1">Uncharacterized protein</fullName>
    </submittedName>
</protein>
<keyword evidence="2" id="KW-1185">Reference proteome</keyword>
<feature type="non-terminal residue" evidence="1">
    <location>
        <position position="1"/>
    </location>
</feature>
<dbReference type="AlphaFoldDB" id="A0ABD1DR25"/>
<sequence>NSPKTMQLSNHGIMLNYSGWYLYEAGRVRHIMEDLPGRSNGALNCSPAVSGAARFPAICTGLKEIEPLREPS</sequence>
<comment type="caution">
    <text evidence="1">The sequence shown here is derived from an EMBL/GenBank/DDBJ whole genome shotgun (WGS) entry which is preliminary data.</text>
</comment>
<evidence type="ECO:0000313" key="1">
    <source>
        <dbReference type="EMBL" id="KAL1402207.1"/>
    </source>
</evidence>
<dbReference type="Proteomes" id="UP001562425">
    <property type="component" value="Unassembled WGS sequence"/>
</dbReference>
<reference evidence="1 2" key="1">
    <citation type="submission" date="2024-05" db="EMBL/GenBank/DDBJ databases">
        <title>Culex pipiens pipiens assembly and annotation.</title>
        <authorList>
            <person name="Alout H."/>
            <person name="Durand T."/>
        </authorList>
    </citation>
    <scope>NUCLEOTIDE SEQUENCE [LARGE SCALE GENOMIC DNA]</scope>
    <source>
        <strain evidence="1">HA-2024</strain>
        <tissue evidence="1">Whole body</tissue>
    </source>
</reference>
<organism evidence="1 2">
    <name type="scientific">Culex pipiens pipiens</name>
    <name type="common">Northern house mosquito</name>
    <dbReference type="NCBI Taxonomy" id="38569"/>
    <lineage>
        <taxon>Eukaryota</taxon>
        <taxon>Metazoa</taxon>
        <taxon>Ecdysozoa</taxon>
        <taxon>Arthropoda</taxon>
        <taxon>Hexapoda</taxon>
        <taxon>Insecta</taxon>
        <taxon>Pterygota</taxon>
        <taxon>Neoptera</taxon>
        <taxon>Endopterygota</taxon>
        <taxon>Diptera</taxon>
        <taxon>Nematocera</taxon>
        <taxon>Culicoidea</taxon>
        <taxon>Culicidae</taxon>
        <taxon>Culicinae</taxon>
        <taxon>Culicini</taxon>
        <taxon>Culex</taxon>
        <taxon>Culex</taxon>
    </lineage>
</organism>
<dbReference type="EMBL" id="JBEHCU010003380">
    <property type="protein sequence ID" value="KAL1402207.1"/>
    <property type="molecule type" value="Genomic_DNA"/>
</dbReference>
<name>A0ABD1DR25_CULPP</name>